<dbReference type="EMBL" id="SHPM01000015">
    <property type="protein sequence ID" value="TCD74952.1"/>
    <property type="molecule type" value="Genomic_DNA"/>
</dbReference>
<dbReference type="RefSeq" id="WP_131203531.1">
    <property type="nucleotide sequence ID" value="NZ_SHPM01000015.1"/>
</dbReference>
<protein>
    <recommendedName>
        <fullName evidence="3">Phage protein Gp19/Gp15/Gp42</fullName>
    </recommendedName>
</protein>
<evidence type="ECO:0000313" key="2">
    <source>
        <dbReference type="Proteomes" id="UP000293701"/>
    </source>
</evidence>
<proteinExistence type="predicted"/>
<dbReference type="AlphaFoldDB" id="A0A4R0S6E6"/>
<dbReference type="Proteomes" id="UP000293701">
    <property type="component" value="Unassembled WGS sequence"/>
</dbReference>
<accession>A0A4R0S6E6</accession>
<dbReference type="Pfam" id="PF09355">
    <property type="entry name" value="Phage_Gp19"/>
    <property type="match status" value="1"/>
</dbReference>
<name>A0A4R0S6E6_BIFLL</name>
<sequence>MADDADPGMNVPAPPFASADDLASRWHELTDDERSKAETLLADASDKIITDCPNWAQASETTLRRICCAMVKRAMLNEDVAGVTQSTQTANGFTEANSYSNPDGDLYLTKSEKRSLGCGVQRMWSIDLSDGSVNP</sequence>
<evidence type="ECO:0008006" key="3">
    <source>
        <dbReference type="Google" id="ProtNLM"/>
    </source>
</evidence>
<comment type="caution">
    <text evidence="1">The sequence shown here is derived from an EMBL/GenBank/DDBJ whole genome shotgun (WGS) entry which is preliminary data.</text>
</comment>
<dbReference type="InterPro" id="IPR018963">
    <property type="entry name" value="Mycophage_D29_Gp19"/>
</dbReference>
<reference evidence="1 2" key="1">
    <citation type="journal article" date="2018" name="Sci. Rep.">
        <title>Genomic diversity and distribution of Bifidobacterium longum subsp. longum across the human lifespan.</title>
        <authorList>
            <person name="Odamaki T."/>
            <person name="Bottacini F."/>
            <person name="Kato K."/>
            <person name="Mitsuyama E."/>
            <person name="Yoshida K."/>
            <person name="Horigome A."/>
            <person name="Xiao J.Z."/>
            <person name="van Sinderen D."/>
        </authorList>
    </citation>
    <scope>NUCLEOTIDE SEQUENCE [LARGE SCALE GENOMIC DNA]</scope>
    <source>
        <strain evidence="1 2">MCC10002</strain>
    </source>
</reference>
<organism evidence="1 2">
    <name type="scientific">Bifidobacterium longum subsp. longum</name>
    <dbReference type="NCBI Taxonomy" id="1679"/>
    <lineage>
        <taxon>Bacteria</taxon>
        <taxon>Bacillati</taxon>
        <taxon>Actinomycetota</taxon>
        <taxon>Actinomycetes</taxon>
        <taxon>Bifidobacteriales</taxon>
        <taxon>Bifidobacteriaceae</taxon>
        <taxon>Bifidobacterium</taxon>
    </lineage>
</organism>
<gene>
    <name evidence="1" type="ORF">MCC10002_0668</name>
</gene>
<evidence type="ECO:0000313" key="1">
    <source>
        <dbReference type="EMBL" id="TCD74952.1"/>
    </source>
</evidence>